<keyword evidence="5 9" id="KW-0653">Protein transport</keyword>
<evidence type="ECO:0000256" key="4">
    <source>
        <dbReference type="ARBA" id="ARBA00022692"/>
    </source>
</evidence>
<dbReference type="PROSITE" id="PS01067">
    <property type="entry name" value="SECE_SEC61G"/>
    <property type="match status" value="1"/>
</dbReference>
<keyword evidence="2 9" id="KW-0813">Transport</keyword>
<dbReference type="PANTHER" id="PTHR33910">
    <property type="entry name" value="PROTEIN TRANSLOCASE SUBUNIT SECE"/>
    <property type="match status" value="1"/>
</dbReference>
<dbReference type="GO" id="GO:0008320">
    <property type="term" value="F:protein transmembrane transporter activity"/>
    <property type="evidence" value="ECO:0007669"/>
    <property type="project" value="UniProtKB-UniRule"/>
</dbReference>
<comment type="similarity">
    <text evidence="9">Belongs to the SecE/SEC61-gamma family.</text>
</comment>
<evidence type="ECO:0000256" key="2">
    <source>
        <dbReference type="ARBA" id="ARBA00022448"/>
    </source>
</evidence>
<dbReference type="InterPro" id="IPR001901">
    <property type="entry name" value="Translocase_SecE/Sec61-g"/>
</dbReference>
<organism evidence="10 11">
    <name type="scientific">Halanaerobacter jeridensis</name>
    <dbReference type="NCBI Taxonomy" id="706427"/>
    <lineage>
        <taxon>Bacteria</taxon>
        <taxon>Bacillati</taxon>
        <taxon>Bacillota</taxon>
        <taxon>Clostridia</taxon>
        <taxon>Halanaerobiales</taxon>
        <taxon>Halobacteroidaceae</taxon>
        <taxon>Halanaerobacter</taxon>
    </lineage>
</organism>
<keyword evidence="3 9" id="KW-1003">Cell membrane</keyword>
<feature type="transmembrane region" description="Helical" evidence="9">
    <location>
        <begin position="32"/>
        <end position="57"/>
    </location>
</feature>
<sequence>MAKRNFWEKTKKFLREVKIELKKVNWPNQKEVFSYTLVVLVTVLFVALFIGGIDLLVSKLISPIIFN</sequence>
<comment type="subunit">
    <text evidence="9">Component of the Sec protein translocase complex. Heterotrimer consisting of SecY, SecE and SecG subunits. The heterotrimers can form oligomers, although 1 heterotrimer is thought to be able to translocate proteins. Interacts with the ribosome. Interacts with SecDF, and other proteins may be involved. Interacts with SecA.</text>
</comment>
<accession>A0A938XX27</accession>
<dbReference type="Pfam" id="PF00584">
    <property type="entry name" value="SecE"/>
    <property type="match status" value="1"/>
</dbReference>
<evidence type="ECO:0000256" key="6">
    <source>
        <dbReference type="ARBA" id="ARBA00022989"/>
    </source>
</evidence>
<evidence type="ECO:0000256" key="3">
    <source>
        <dbReference type="ARBA" id="ARBA00022475"/>
    </source>
</evidence>
<evidence type="ECO:0000256" key="8">
    <source>
        <dbReference type="ARBA" id="ARBA00023136"/>
    </source>
</evidence>
<comment type="function">
    <text evidence="9">Essential subunit of the Sec protein translocation channel SecYEG. Clamps together the 2 halves of SecY. May contact the channel plug during translocation.</text>
</comment>
<reference evidence="10" key="1">
    <citation type="submission" date="2021-01" db="EMBL/GenBank/DDBJ databases">
        <title>Genomic Encyclopedia of Type Strains, Phase IV (KMG-IV): sequencing the most valuable type-strain genomes for metagenomic binning, comparative biology and taxonomic classification.</title>
        <authorList>
            <person name="Goeker M."/>
        </authorList>
    </citation>
    <scope>NUCLEOTIDE SEQUENCE</scope>
    <source>
        <strain evidence="10">DSM 23230</strain>
    </source>
</reference>
<dbReference type="HAMAP" id="MF_00422">
    <property type="entry name" value="SecE"/>
    <property type="match status" value="1"/>
</dbReference>
<gene>
    <name evidence="9" type="primary">secE</name>
    <name evidence="10" type="ORF">JOC47_002712</name>
</gene>
<dbReference type="GO" id="GO:0065002">
    <property type="term" value="P:intracellular protein transmembrane transport"/>
    <property type="evidence" value="ECO:0007669"/>
    <property type="project" value="UniProtKB-UniRule"/>
</dbReference>
<dbReference type="PANTHER" id="PTHR33910:SF1">
    <property type="entry name" value="PROTEIN TRANSLOCASE SUBUNIT SECE"/>
    <property type="match status" value="1"/>
</dbReference>
<dbReference type="AlphaFoldDB" id="A0A938XX27"/>
<keyword evidence="11" id="KW-1185">Reference proteome</keyword>
<dbReference type="GO" id="GO:0005886">
    <property type="term" value="C:plasma membrane"/>
    <property type="evidence" value="ECO:0007669"/>
    <property type="project" value="UniProtKB-SubCell"/>
</dbReference>
<keyword evidence="8 9" id="KW-0472">Membrane</keyword>
<comment type="subcellular location">
    <subcellularLocation>
        <location evidence="9">Cell membrane</location>
        <topology evidence="9">Single-pass membrane protein</topology>
    </subcellularLocation>
    <subcellularLocation>
        <location evidence="1">Membrane</location>
    </subcellularLocation>
</comment>
<dbReference type="GO" id="GO:0043952">
    <property type="term" value="P:protein transport by the Sec complex"/>
    <property type="evidence" value="ECO:0007669"/>
    <property type="project" value="UniProtKB-UniRule"/>
</dbReference>
<dbReference type="GO" id="GO:0006605">
    <property type="term" value="P:protein targeting"/>
    <property type="evidence" value="ECO:0007669"/>
    <property type="project" value="UniProtKB-UniRule"/>
</dbReference>
<dbReference type="InterPro" id="IPR005807">
    <property type="entry name" value="SecE_bac"/>
</dbReference>
<dbReference type="GO" id="GO:0009306">
    <property type="term" value="P:protein secretion"/>
    <property type="evidence" value="ECO:0007669"/>
    <property type="project" value="UniProtKB-UniRule"/>
</dbReference>
<keyword evidence="4 9" id="KW-0812">Transmembrane</keyword>
<proteinExistence type="inferred from homology"/>
<evidence type="ECO:0000256" key="9">
    <source>
        <dbReference type="HAMAP-Rule" id="MF_00422"/>
    </source>
</evidence>
<dbReference type="RefSeq" id="WP_204702669.1">
    <property type="nucleotide sequence ID" value="NZ_JAFBDQ010000018.1"/>
</dbReference>
<dbReference type="Proteomes" id="UP000774000">
    <property type="component" value="Unassembled WGS sequence"/>
</dbReference>
<keyword evidence="6 9" id="KW-1133">Transmembrane helix</keyword>
<evidence type="ECO:0000313" key="10">
    <source>
        <dbReference type="EMBL" id="MBM7557846.1"/>
    </source>
</evidence>
<evidence type="ECO:0000256" key="1">
    <source>
        <dbReference type="ARBA" id="ARBA00004370"/>
    </source>
</evidence>
<name>A0A938XX27_9FIRM</name>
<evidence type="ECO:0000256" key="7">
    <source>
        <dbReference type="ARBA" id="ARBA00023010"/>
    </source>
</evidence>
<dbReference type="Gene3D" id="1.20.5.1030">
    <property type="entry name" value="Preprotein translocase secy subunit"/>
    <property type="match status" value="1"/>
</dbReference>
<evidence type="ECO:0000313" key="11">
    <source>
        <dbReference type="Proteomes" id="UP000774000"/>
    </source>
</evidence>
<dbReference type="EMBL" id="JAFBDQ010000018">
    <property type="protein sequence ID" value="MBM7557846.1"/>
    <property type="molecule type" value="Genomic_DNA"/>
</dbReference>
<dbReference type="InterPro" id="IPR038379">
    <property type="entry name" value="SecE_sf"/>
</dbReference>
<comment type="caution">
    <text evidence="10">The sequence shown here is derived from an EMBL/GenBank/DDBJ whole genome shotgun (WGS) entry which is preliminary data.</text>
</comment>
<dbReference type="NCBIfam" id="TIGR00964">
    <property type="entry name" value="secE_bact"/>
    <property type="match status" value="1"/>
</dbReference>
<protein>
    <recommendedName>
        <fullName evidence="9">Protein translocase subunit SecE</fullName>
    </recommendedName>
</protein>
<keyword evidence="7 9" id="KW-0811">Translocation</keyword>
<evidence type="ECO:0000256" key="5">
    <source>
        <dbReference type="ARBA" id="ARBA00022927"/>
    </source>
</evidence>